<dbReference type="PANTHER" id="PTHR31793:SF27">
    <property type="entry name" value="NOVEL THIOESTERASE SUPERFAMILY DOMAIN AND SAPOSIN A-TYPE DOMAIN CONTAINING PROTEIN (0610012H03RIK)"/>
    <property type="match status" value="1"/>
</dbReference>
<dbReference type="SUPFAM" id="SSF54637">
    <property type="entry name" value="Thioesterase/thiol ester dehydrase-isomerase"/>
    <property type="match status" value="1"/>
</dbReference>
<dbReference type="AlphaFoldDB" id="A0A8J7YRR2"/>
<dbReference type="Pfam" id="PF13279">
    <property type="entry name" value="4HBT_2"/>
    <property type="match status" value="1"/>
</dbReference>
<dbReference type="InterPro" id="IPR006684">
    <property type="entry name" value="YbgC/YbaW"/>
</dbReference>
<dbReference type="Gene3D" id="3.10.129.10">
    <property type="entry name" value="Hotdog Thioesterase"/>
    <property type="match status" value="1"/>
</dbReference>
<proteinExistence type="inferred from homology"/>
<accession>A0A8J7YRR2</accession>
<dbReference type="InterPro" id="IPR050563">
    <property type="entry name" value="4-hydroxybenzoyl-CoA_TE"/>
</dbReference>
<evidence type="ECO:0000313" key="5">
    <source>
        <dbReference type="Proteomes" id="UP000750197"/>
    </source>
</evidence>
<dbReference type="PANTHER" id="PTHR31793">
    <property type="entry name" value="4-HYDROXYBENZOYL-COA THIOESTERASE FAMILY MEMBER"/>
    <property type="match status" value="1"/>
</dbReference>
<dbReference type="Proteomes" id="UP000716004">
    <property type="component" value="Unassembled WGS sequence"/>
</dbReference>
<organism evidence="4 5">
    <name type="scientific">Candidatus Sysuiplasma superficiale</name>
    <dbReference type="NCBI Taxonomy" id="2823368"/>
    <lineage>
        <taxon>Archaea</taxon>
        <taxon>Methanobacteriati</taxon>
        <taxon>Thermoplasmatota</taxon>
        <taxon>Thermoplasmata</taxon>
        <taxon>Candidatus Sysuiplasmatales</taxon>
        <taxon>Candidatus Sysuiplasmataceae</taxon>
        <taxon>Candidatus Sysuiplasma</taxon>
    </lineage>
</organism>
<dbReference type="InterPro" id="IPR029069">
    <property type="entry name" value="HotDog_dom_sf"/>
</dbReference>
<evidence type="ECO:0000256" key="1">
    <source>
        <dbReference type="ARBA" id="ARBA00005953"/>
    </source>
</evidence>
<protein>
    <submittedName>
        <fullName evidence="4">Acyl-CoA thioesterase</fullName>
    </submittedName>
</protein>
<dbReference type="PIRSF" id="PIRSF003230">
    <property type="entry name" value="YbgC"/>
    <property type="match status" value="1"/>
</dbReference>
<gene>
    <name evidence="3" type="ORF">J9259_03300</name>
    <name evidence="4" type="ORF">KIY12_01660</name>
</gene>
<dbReference type="EMBL" id="JAGVSJ010000005">
    <property type="protein sequence ID" value="MBX8631534.1"/>
    <property type="molecule type" value="Genomic_DNA"/>
</dbReference>
<evidence type="ECO:0000256" key="2">
    <source>
        <dbReference type="ARBA" id="ARBA00022801"/>
    </source>
</evidence>
<comment type="similarity">
    <text evidence="1">Belongs to the 4-hydroxybenzoyl-CoA thioesterase family.</text>
</comment>
<name>A0A8J7YRR2_9ARCH</name>
<dbReference type="CDD" id="cd00586">
    <property type="entry name" value="4HBT"/>
    <property type="match status" value="1"/>
</dbReference>
<reference evidence="4" key="1">
    <citation type="submission" date="2021-05" db="EMBL/GenBank/DDBJ databases">
        <title>Genomic insights into ecological role and evolution of a novel Thermoplasmata order Candidatus Sysuiplasmatales.</title>
        <authorList>
            <person name="Yuan Y."/>
        </authorList>
    </citation>
    <scope>NUCLEOTIDE SEQUENCE</scope>
    <source>
        <strain evidence="4">TUT19-bin139</strain>
        <strain evidence="3">YP2-bin.285</strain>
    </source>
</reference>
<comment type="caution">
    <text evidence="4">The sequence shown here is derived from an EMBL/GenBank/DDBJ whole genome shotgun (WGS) entry which is preliminary data.</text>
</comment>
<dbReference type="EMBL" id="JAHEAC010000007">
    <property type="protein sequence ID" value="MBX8643424.1"/>
    <property type="molecule type" value="Genomic_DNA"/>
</dbReference>
<dbReference type="GO" id="GO:0047617">
    <property type="term" value="F:fatty acyl-CoA hydrolase activity"/>
    <property type="evidence" value="ECO:0007669"/>
    <property type="project" value="TreeGrafter"/>
</dbReference>
<keyword evidence="2" id="KW-0378">Hydrolase</keyword>
<dbReference type="Proteomes" id="UP000750197">
    <property type="component" value="Unassembled WGS sequence"/>
</dbReference>
<evidence type="ECO:0000313" key="3">
    <source>
        <dbReference type="EMBL" id="MBX8631534.1"/>
    </source>
</evidence>
<sequence>MPHFIHRFPVNWVDTDGLAVVHFSNYLRYFEKTEEEFYRSAGGESSLMRERGIAFPRVEVKCTYTYPCRYGDIVQTEIWLDRLTDRSVRINFIVKNVSEDRVSAEGYAVLVCVETAGWKAAVIPDEVREIFEKLR</sequence>
<evidence type="ECO:0000313" key="4">
    <source>
        <dbReference type="EMBL" id="MBX8643424.1"/>
    </source>
</evidence>